<dbReference type="AlphaFoldDB" id="A0A4R9K375"/>
<dbReference type="InterPro" id="IPR058038">
    <property type="entry name" value="BREX_BrxC_wHTH"/>
</dbReference>
<dbReference type="NCBIfam" id="NF033441">
    <property type="entry name" value="BREX_BrxC"/>
    <property type="match status" value="1"/>
</dbReference>
<evidence type="ECO:0000259" key="2">
    <source>
        <dbReference type="Pfam" id="PF25792"/>
    </source>
</evidence>
<gene>
    <name evidence="4" type="primary">brxC</name>
    <name evidence="4" type="ORF">EHQ58_10020</name>
</gene>
<evidence type="ECO:0000313" key="5">
    <source>
        <dbReference type="Proteomes" id="UP000297693"/>
    </source>
</evidence>
<dbReference type="Pfam" id="PF25796">
    <property type="entry name" value="BREX_BrxC_4th"/>
    <property type="match status" value="1"/>
</dbReference>
<comment type="caution">
    <text evidence="4">The sequence shown here is derived from an EMBL/GenBank/DDBJ whole genome shotgun (WGS) entry which is preliminary data.</text>
</comment>
<organism evidence="4 5">
    <name type="scientific">Leptospira ognonensis</name>
    <dbReference type="NCBI Taxonomy" id="2484945"/>
    <lineage>
        <taxon>Bacteria</taxon>
        <taxon>Pseudomonadati</taxon>
        <taxon>Spirochaetota</taxon>
        <taxon>Spirochaetia</taxon>
        <taxon>Leptospirales</taxon>
        <taxon>Leptospiraceae</taxon>
        <taxon>Leptospira</taxon>
    </lineage>
</organism>
<dbReference type="OrthoDB" id="3201900at2"/>
<feature type="domain" description="Probable ATP-binding protein BrxC alpha-helical" evidence="2">
    <location>
        <begin position="857"/>
        <end position="977"/>
    </location>
</feature>
<evidence type="ECO:0000259" key="1">
    <source>
        <dbReference type="Pfam" id="PF25791"/>
    </source>
</evidence>
<protein>
    <submittedName>
        <fullName evidence="4">BREX system P-loop protein BrxC</fullName>
    </submittedName>
</protein>
<dbReference type="InterPro" id="IPR058037">
    <property type="entry name" value="BREX_BrxC_helical"/>
</dbReference>
<name>A0A4R9K375_9LEPT</name>
<dbReference type="Pfam" id="PF25792">
    <property type="entry name" value="BREX_BrxC_helical"/>
    <property type="match status" value="1"/>
</dbReference>
<evidence type="ECO:0000313" key="4">
    <source>
        <dbReference type="EMBL" id="TGL58697.1"/>
    </source>
</evidence>
<keyword evidence="5" id="KW-1185">Reference proteome</keyword>
<reference evidence="4" key="1">
    <citation type="journal article" date="2019" name="PLoS Negl. Trop. Dis.">
        <title>Revisiting the worldwide diversity of Leptospira species in the environment.</title>
        <authorList>
            <person name="Vincent A.T."/>
            <person name="Schiettekatte O."/>
            <person name="Bourhy P."/>
            <person name="Veyrier F.J."/>
            <person name="Picardeau M."/>
        </authorList>
    </citation>
    <scope>NUCLEOTIDE SEQUENCE [LARGE SCALE GENOMIC DNA]</scope>
    <source>
        <strain evidence="4">201702476</strain>
    </source>
</reference>
<evidence type="ECO:0000259" key="3">
    <source>
        <dbReference type="Pfam" id="PF25796"/>
    </source>
</evidence>
<dbReference type="InterPro" id="IPR058036">
    <property type="entry name" value="BREX_BrxC_4th"/>
</dbReference>
<dbReference type="SUPFAM" id="SSF52540">
    <property type="entry name" value="P-loop containing nucleoside triphosphate hydrolases"/>
    <property type="match status" value="1"/>
</dbReference>
<dbReference type="InterPro" id="IPR047679">
    <property type="entry name" value="BREX_BrxC"/>
</dbReference>
<sequence length="1155" mass="131228">MTLQNIFEKPVDRPIEGVIKADDQASLRTEIDEYILTNQVEQRLEDFLDAYIDPKVANGVWISGFFGSGKSHLLKMLALLLENREIENQKTGDIFLSKVKDNEILRASIQRAVAIPSKSILFNIDQKADVISKTQTDALLAVFVKVFDEMFGYYGKQSYIAQFERDLDEKGLYEKFQTSFGKFSKFTWVKGREQSLLEVNNIAKAYADVTGESETLAHGILEKYRTQFKLSIEDFAENVKRYLDKQPSNFRLNFFVDEVGQYIAENKKLMTNLQTIAESLATKCRGRAWILVTAQEDMATVVGDMTTNQSNDFSKIQARFASRLKLTSANVEVVIQKRLLLKNEKGIRELADIYKEEVNNLKTLFDFADSSREYPNFTDKDNFIHCYPFIPYQFQLFQSAIQELSLHNAFEGKHSSVGERSMLGVFQQVAIRISKNSLGQLATFDLMFEGIRTSLKSNIQRAIIQAEKDLGSTFAVSVLKTLFLVKYVKEFKPTIRNICVLMISEFKMDLPKHKKNVEEALSILEQQTYIQRTGELFEFLTDEEKDVEEEIKSTDVDTTDISQEMEKIIFDQIIKNKKIRYSLNGQDYPYSRKLDDKVHGREFELAIHVISPFNENANNENVLILQNSGKDELLVLMPTDDRIVRDLMMYKRTEKYVRQNISKTQAETVKRILNDKAHQNQDRYRDIEARLKVLLGKAKLAVAGTVFDVSSEDGQARITKGFDHLISKAYPNLRMLRSIEYKEETIKSVFSSANRNLESESHLHESEQELLSQIKLNHASGVRTTLKSLIEKFEKKPYGWSQAAVIVTLAEICVRGKIDVRQDSNSLEDSALEKALLNSHGYSNLILDPLVEVTGSQLKSLKSFYHDFFDKPAVSSDAKALAKDTSVAMQSLATDVEGIVKTTSQYPFHPLLVSAASKIKEVSIKPSSWYITDLSSAENELLDLKEKVLTPIKTFLNGSQKGIFDSAISFLKSNEPNFTDLKAPEVKLLSDLINDQECFKGNKIQLIKTNLDVLQDTLKVRLAQEFTKANGFVTELKDKLTHLEDFAKVGEEKKKAAEAKFSEFAKSLEGISLIPVIRDSVRKFEEYDFQSIINSMLSGAETGASTPQIVIKNIRSLPFSFPKAILSLESDVDEYLQVMKASLMTEIGKGNKVQI</sequence>
<dbReference type="EMBL" id="RQGD01000031">
    <property type="protein sequence ID" value="TGL58697.1"/>
    <property type="molecule type" value="Genomic_DNA"/>
</dbReference>
<feature type="domain" description="Probable ATP-binding protein BrxC winged helix-turn-helix" evidence="1">
    <location>
        <begin position="744"/>
        <end position="831"/>
    </location>
</feature>
<dbReference type="Pfam" id="PF25791">
    <property type="entry name" value="WHD_BREX_BrxC"/>
    <property type="match status" value="1"/>
</dbReference>
<feature type="domain" description="Probable ATP-binding protein BrxC 4th six-stranded beta-sheet" evidence="3">
    <location>
        <begin position="554"/>
        <end position="725"/>
    </location>
</feature>
<proteinExistence type="predicted"/>
<accession>A0A4R9K375</accession>
<dbReference type="InterPro" id="IPR027417">
    <property type="entry name" value="P-loop_NTPase"/>
</dbReference>
<dbReference type="Proteomes" id="UP000297693">
    <property type="component" value="Unassembled WGS sequence"/>
</dbReference>